<dbReference type="PANTHER" id="PTHR30006:SF2">
    <property type="entry name" value="ABC TRANSPORTER SUBSTRATE-BINDING PROTEIN"/>
    <property type="match status" value="1"/>
</dbReference>
<dbReference type="PANTHER" id="PTHR30006">
    <property type="entry name" value="THIAMINE-BINDING PERIPLASMIC PROTEIN-RELATED"/>
    <property type="match status" value="1"/>
</dbReference>
<proteinExistence type="predicted"/>
<dbReference type="Pfam" id="PF13343">
    <property type="entry name" value="SBP_bac_6"/>
    <property type="match status" value="1"/>
</dbReference>
<evidence type="ECO:0000313" key="4">
    <source>
        <dbReference type="Proteomes" id="UP000268084"/>
    </source>
</evidence>
<dbReference type="Proteomes" id="UP000268084">
    <property type="component" value="Chromosome"/>
</dbReference>
<reference evidence="3 4" key="2">
    <citation type="submission" date="2018-12" db="EMBL/GenBank/DDBJ databases">
        <title>Nakamurella antarcticus sp. nov., isolated from Antarctica South Shetland Islands soil.</title>
        <authorList>
            <person name="Peng F."/>
        </authorList>
    </citation>
    <scope>NUCLEOTIDE SEQUENCE [LARGE SCALE GENOMIC DNA]</scope>
    <source>
        <strain evidence="3 4">S14-144</strain>
    </source>
</reference>
<dbReference type="OrthoDB" id="5412681at2"/>
<dbReference type="AlphaFoldDB" id="A0A3G8ZTS1"/>
<feature type="signal peptide" evidence="2">
    <location>
        <begin position="1"/>
        <end position="31"/>
    </location>
</feature>
<dbReference type="SUPFAM" id="SSF53850">
    <property type="entry name" value="Periplasmic binding protein-like II"/>
    <property type="match status" value="1"/>
</dbReference>
<dbReference type="GO" id="GO:0030288">
    <property type="term" value="C:outer membrane-bounded periplasmic space"/>
    <property type="evidence" value="ECO:0007669"/>
    <property type="project" value="TreeGrafter"/>
</dbReference>
<feature type="chain" id="PRO_5038795549" evidence="2">
    <location>
        <begin position="32"/>
        <end position="378"/>
    </location>
</feature>
<dbReference type="Gene3D" id="3.40.190.10">
    <property type="entry name" value="Periplasmic binding protein-like II"/>
    <property type="match status" value="2"/>
</dbReference>
<sequence>MLYNSISHSFRRSRPASSRHALATSLAVCFAAIVAGCASSDPAVSANSAANSPANSPAGVGSKPAAVTLVTHNSFSVDPKVLADFEVANNLTVTVLAQDALANQLVLTKDNPLGDVSYGIDNTFASRAVQAGVFSPYTSPLLPMGSDKYAFDADNSLTAVDFGDVCVNVDHAWFSAKGLAEPTSLEDLIKPEYKNLLVGQSAATSSTGLAFLLATIGHSGVDGWQKYWTALKANGIKIEADWESSYNVDFSGSSGKGDRPLVVSYGSSPPAEAPPGAATAPTGIVAGTCFRQVEYVGVLAGAKNPQAAHKVVDFMLSPEFQAGLPQQMYVYPVDKATTLPADWVKFAQAPADTIALDPVLISKDRDVWIQDWSDLVEG</sequence>
<dbReference type="KEGG" id="nak:EH165_03935"/>
<evidence type="ECO:0000256" key="1">
    <source>
        <dbReference type="ARBA" id="ARBA00022729"/>
    </source>
</evidence>
<reference evidence="3 4" key="1">
    <citation type="submission" date="2018-11" db="EMBL/GenBank/DDBJ databases">
        <authorList>
            <person name="Da X."/>
        </authorList>
    </citation>
    <scope>NUCLEOTIDE SEQUENCE [LARGE SCALE GENOMIC DNA]</scope>
    <source>
        <strain evidence="3 4">S14-144</strain>
    </source>
</reference>
<keyword evidence="1 2" id="KW-0732">Signal</keyword>
<keyword evidence="4" id="KW-1185">Reference proteome</keyword>
<dbReference type="GO" id="GO:0015888">
    <property type="term" value="P:thiamine transport"/>
    <property type="evidence" value="ECO:0007669"/>
    <property type="project" value="InterPro"/>
</dbReference>
<dbReference type="InterPro" id="IPR005948">
    <property type="entry name" value="ThiB-like"/>
</dbReference>
<gene>
    <name evidence="3" type="ORF">EH165_03935</name>
</gene>
<evidence type="ECO:0000256" key="2">
    <source>
        <dbReference type="SAM" id="SignalP"/>
    </source>
</evidence>
<organism evidence="3 4">
    <name type="scientific">Nakamurella antarctica</name>
    <dbReference type="NCBI Taxonomy" id="1902245"/>
    <lineage>
        <taxon>Bacteria</taxon>
        <taxon>Bacillati</taxon>
        <taxon>Actinomycetota</taxon>
        <taxon>Actinomycetes</taxon>
        <taxon>Nakamurellales</taxon>
        <taxon>Nakamurellaceae</taxon>
        <taxon>Nakamurella</taxon>
    </lineage>
</organism>
<protein>
    <submittedName>
        <fullName evidence="3">Thiamine ABC transporter substrate-binding protein</fullName>
    </submittedName>
</protein>
<dbReference type="GO" id="GO:0030975">
    <property type="term" value="F:thiamine binding"/>
    <property type="evidence" value="ECO:0007669"/>
    <property type="project" value="InterPro"/>
</dbReference>
<accession>A0A3G8ZTS1</accession>
<dbReference type="EMBL" id="CP034170">
    <property type="protein sequence ID" value="AZI57436.1"/>
    <property type="molecule type" value="Genomic_DNA"/>
</dbReference>
<dbReference type="NCBIfam" id="TIGR01254">
    <property type="entry name" value="sfuA"/>
    <property type="match status" value="1"/>
</dbReference>
<dbReference type="RefSeq" id="WP_124798121.1">
    <property type="nucleotide sequence ID" value="NZ_CP034170.1"/>
</dbReference>
<name>A0A3G8ZTS1_9ACTN</name>
<dbReference type="GO" id="GO:0030976">
    <property type="term" value="F:thiamine pyrophosphate binding"/>
    <property type="evidence" value="ECO:0007669"/>
    <property type="project" value="TreeGrafter"/>
</dbReference>
<evidence type="ECO:0000313" key="3">
    <source>
        <dbReference type="EMBL" id="AZI57436.1"/>
    </source>
</evidence>